<keyword evidence="2" id="KW-1185">Reference proteome</keyword>
<evidence type="ECO:0000313" key="2">
    <source>
        <dbReference type="Proteomes" id="UP001190700"/>
    </source>
</evidence>
<comment type="caution">
    <text evidence="1">The sequence shown here is derived from an EMBL/GenBank/DDBJ whole genome shotgun (WGS) entry which is preliminary data.</text>
</comment>
<dbReference type="Proteomes" id="UP001190700">
    <property type="component" value="Unassembled WGS sequence"/>
</dbReference>
<reference evidence="1 2" key="1">
    <citation type="journal article" date="2015" name="Genome Biol. Evol.">
        <title>Comparative Genomics of a Bacterivorous Green Alga Reveals Evolutionary Causalities and Consequences of Phago-Mixotrophic Mode of Nutrition.</title>
        <authorList>
            <person name="Burns J.A."/>
            <person name="Paasch A."/>
            <person name="Narechania A."/>
            <person name="Kim E."/>
        </authorList>
    </citation>
    <scope>NUCLEOTIDE SEQUENCE [LARGE SCALE GENOMIC DNA]</scope>
    <source>
        <strain evidence="1 2">PLY_AMNH</strain>
    </source>
</reference>
<accession>A0AAE0BEZ9</accession>
<proteinExistence type="predicted"/>
<dbReference type="AlphaFoldDB" id="A0AAE0BEZ9"/>
<organism evidence="1 2">
    <name type="scientific">Cymbomonas tetramitiformis</name>
    <dbReference type="NCBI Taxonomy" id="36881"/>
    <lineage>
        <taxon>Eukaryota</taxon>
        <taxon>Viridiplantae</taxon>
        <taxon>Chlorophyta</taxon>
        <taxon>Pyramimonadophyceae</taxon>
        <taxon>Pyramimonadales</taxon>
        <taxon>Pyramimonadaceae</taxon>
        <taxon>Cymbomonas</taxon>
    </lineage>
</organism>
<evidence type="ECO:0000313" key="1">
    <source>
        <dbReference type="EMBL" id="KAK3235391.1"/>
    </source>
</evidence>
<name>A0AAE0BEZ9_9CHLO</name>
<gene>
    <name evidence="1" type="ORF">CYMTET_54407</name>
</gene>
<sequence>MSGPPVALFDAALLRHVSDAGSWRQRRLMPGSLRTCLGCFLAVCSFLATFQAGSPARSMPGFSAHVFDAVSAALQPDAVSSWQDVFRRAPAMQFDAALRADGTEAAPAASQSMPLPAARSLMQAGTPALLFRGIAA</sequence>
<dbReference type="EMBL" id="LGRX02035299">
    <property type="protein sequence ID" value="KAK3235391.1"/>
    <property type="molecule type" value="Genomic_DNA"/>
</dbReference>
<protein>
    <submittedName>
        <fullName evidence="1">Uncharacterized protein</fullName>
    </submittedName>
</protein>